<proteinExistence type="predicted"/>
<keyword evidence="1" id="KW-0812">Transmembrane</keyword>
<sequence>MKSIWLTIVAGFTTGMGNGSVFTAAFLLAVGRGPFGEAGLWFMDPYDPRTYQGTADWIMFIFGIAFVLILGYALKQHAIIEGLQEE</sequence>
<comment type="caution">
    <text evidence="2">The sequence shown here is derived from an EMBL/GenBank/DDBJ whole genome shotgun (WGS) entry which is preliminary data.</text>
</comment>
<keyword evidence="1" id="KW-0472">Membrane</keyword>
<reference evidence="2 3" key="1">
    <citation type="journal article" date="2019" name="Appl. Environ. Microbiol.">
        <title>Environmental Evidence and Genomic Insight of Iron-oxidizing Bacteria Preference Towards More Corrosion Resistant Stainless Steel at Higher Salinities.</title>
        <authorList>
            <person name="Garrison C.E."/>
            <person name="Price K.A."/>
            <person name="Field E.K."/>
        </authorList>
    </citation>
    <scope>NUCLEOTIDE SEQUENCE [LARGE SCALE GENOMIC DNA]</scope>
    <source>
        <strain evidence="2 3">P3</strain>
    </source>
</reference>
<protein>
    <submittedName>
        <fullName evidence="2">Uncharacterized protein</fullName>
    </submittedName>
</protein>
<keyword evidence="3" id="KW-1185">Reference proteome</keyword>
<feature type="transmembrane region" description="Helical" evidence="1">
    <location>
        <begin position="55"/>
        <end position="74"/>
    </location>
</feature>
<organism evidence="2 3">
    <name type="scientific">Mariprofundus erugo</name>
    <dbReference type="NCBI Taxonomy" id="2528639"/>
    <lineage>
        <taxon>Bacteria</taxon>
        <taxon>Pseudomonadati</taxon>
        <taxon>Pseudomonadota</taxon>
        <taxon>Candidatius Mariprofundia</taxon>
        <taxon>Mariprofundales</taxon>
        <taxon>Mariprofundaceae</taxon>
        <taxon>Mariprofundus</taxon>
    </lineage>
</organism>
<evidence type="ECO:0000313" key="3">
    <source>
        <dbReference type="Proteomes" id="UP000306585"/>
    </source>
</evidence>
<dbReference type="RefSeq" id="WP_138239644.1">
    <property type="nucleotide sequence ID" value="NZ_VBRY01000009.1"/>
</dbReference>
<evidence type="ECO:0000313" key="2">
    <source>
        <dbReference type="EMBL" id="TLS66463.1"/>
    </source>
</evidence>
<dbReference type="Proteomes" id="UP000306585">
    <property type="component" value="Unassembled WGS sequence"/>
</dbReference>
<dbReference type="AlphaFoldDB" id="A0A5R9GPW3"/>
<name>A0A5R9GPW3_9PROT</name>
<gene>
    <name evidence="2" type="ORF">FEF65_09840</name>
</gene>
<dbReference type="OrthoDB" id="9180845at2"/>
<keyword evidence="1" id="KW-1133">Transmembrane helix</keyword>
<evidence type="ECO:0000256" key="1">
    <source>
        <dbReference type="SAM" id="Phobius"/>
    </source>
</evidence>
<dbReference type="EMBL" id="VBRY01000009">
    <property type="protein sequence ID" value="TLS66463.1"/>
    <property type="molecule type" value="Genomic_DNA"/>
</dbReference>
<accession>A0A5R9GPW3</accession>